<dbReference type="GO" id="GO:0003677">
    <property type="term" value="F:DNA binding"/>
    <property type="evidence" value="ECO:0007669"/>
    <property type="project" value="UniProtKB-KW"/>
</dbReference>
<feature type="domain" description="Response regulatory" evidence="4">
    <location>
        <begin position="4"/>
        <end position="121"/>
    </location>
</feature>
<dbReference type="EMBL" id="JAVDRP010000005">
    <property type="protein sequence ID" value="MDR6410001.1"/>
    <property type="molecule type" value="Genomic_DNA"/>
</dbReference>
<dbReference type="GO" id="GO:0006355">
    <property type="term" value="P:regulation of DNA-templated transcription"/>
    <property type="evidence" value="ECO:0007669"/>
    <property type="project" value="InterPro"/>
</dbReference>
<feature type="domain" description="HTH luxR-type" evidence="3">
    <location>
        <begin position="140"/>
        <end position="207"/>
    </location>
</feature>
<dbReference type="InterPro" id="IPR000792">
    <property type="entry name" value="Tscrpt_reg_LuxR_C"/>
</dbReference>
<dbReference type="Proteomes" id="UP000184395">
    <property type="component" value="Unassembled WGS sequence"/>
</dbReference>
<dbReference type="InterPro" id="IPR051015">
    <property type="entry name" value="EvgA-like"/>
</dbReference>
<dbReference type="SUPFAM" id="SSF46894">
    <property type="entry name" value="C-terminal effector domain of the bipartite response regulators"/>
    <property type="match status" value="1"/>
</dbReference>
<dbReference type="InterPro" id="IPR001789">
    <property type="entry name" value="Sig_transdc_resp-reg_receiver"/>
</dbReference>
<dbReference type="Gene3D" id="3.40.50.2300">
    <property type="match status" value="1"/>
</dbReference>
<evidence type="ECO:0000256" key="2">
    <source>
        <dbReference type="PROSITE-ProRule" id="PRU00169"/>
    </source>
</evidence>
<dbReference type="GO" id="GO:0000160">
    <property type="term" value="P:phosphorelay signal transduction system"/>
    <property type="evidence" value="ECO:0007669"/>
    <property type="project" value="InterPro"/>
</dbReference>
<evidence type="ECO:0000313" key="5">
    <source>
        <dbReference type="EMBL" id="MDR6410001.1"/>
    </source>
</evidence>
<keyword evidence="8" id="KW-1185">Reference proteome</keyword>
<sequence length="218" mass="23341">MAIKVIAADSHPLFTLGIESALSKCDDVDLVGIAHSSSELFTLAADTPCDVLVIDHCSCRWEGFGSLMSALRAAHPHLKMVVQVCMHNAALLATMSRLGIGAVLHKCDAVNHLAHAIQAAHAGAIYVSPALQCLKPMAGNLDVSCVLTARETEILRLFLSGLSVCEIARKLHRAKQTVSAHKSKAMRKLGVESDAELFGLRYLDALFAINGFQEATQT</sequence>
<dbReference type="Pfam" id="PF00196">
    <property type="entry name" value="GerE"/>
    <property type="match status" value="1"/>
</dbReference>
<dbReference type="InterPro" id="IPR016032">
    <property type="entry name" value="Sig_transdc_resp-reg_C-effctor"/>
</dbReference>
<dbReference type="SMART" id="SM00421">
    <property type="entry name" value="HTH_LUXR"/>
    <property type="match status" value="1"/>
</dbReference>
<reference evidence="5 8" key="2">
    <citation type="submission" date="2023-07" db="EMBL/GenBank/DDBJ databases">
        <title>Sorghum-associated microbial communities from plants grown in Nebraska, USA.</title>
        <authorList>
            <person name="Schachtman D."/>
        </authorList>
    </citation>
    <scope>NUCLEOTIDE SEQUENCE [LARGE SCALE GENOMIC DNA]</scope>
    <source>
        <strain evidence="5 8">DS1316</strain>
    </source>
</reference>
<dbReference type="EMBL" id="FRAB01000071">
    <property type="protein sequence ID" value="SHL18122.1"/>
    <property type="molecule type" value="Genomic_DNA"/>
</dbReference>
<organism evidence="6 7">
    <name type="scientific">Paraburkholderia terricola</name>
    <dbReference type="NCBI Taxonomy" id="169427"/>
    <lineage>
        <taxon>Bacteria</taxon>
        <taxon>Pseudomonadati</taxon>
        <taxon>Pseudomonadota</taxon>
        <taxon>Betaproteobacteria</taxon>
        <taxon>Burkholderiales</taxon>
        <taxon>Burkholderiaceae</taxon>
        <taxon>Paraburkholderia</taxon>
    </lineage>
</organism>
<evidence type="ECO:0000313" key="6">
    <source>
        <dbReference type="EMBL" id="SHL18122.1"/>
    </source>
</evidence>
<name>A0A1M6YJ39_9BURK</name>
<accession>A0A1M6YJ39</accession>
<evidence type="ECO:0000313" key="8">
    <source>
        <dbReference type="Proteomes" id="UP001264340"/>
    </source>
</evidence>
<dbReference type="Proteomes" id="UP001264340">
    <property type="component" value="Unassembled WGS sequence"/>
</dbReference>
<dbReference type="SUPFAM" id="SSF52172">
    <property type="entry name" value="CheY-like"/>
    <property type="match status" value="1"/>
</dbReference>
<keyword evidence="1" id="KW-0238">DNA-binding</keyword>
<dbReference type="InterPro" id="IPR036388">
    <property type="entry name" value="WH-like_DNA-bd_sf"/>
</dbReference>
<evidence type="ECO:0000259" key="3">
    <source>
        <dbReference type="PROSITE" id="PS50043"/>
    </source>
</evidence>
<dbReference type="InterPro" id="IPR011006">
    <property type="entry name" value="CheY-like_superfamily"/>
</dbReference>
<dbReference type="STRING" id="169427.SAMN05192548_107110"/>
<dbReference type="Gene3D" id="1.10.10.10">
    <property type="entry name" value="Winged helix-like DNA-binding domain superfamily/Winged helix DNA-binding domain"/>
    <property type="match status" value="1"/>
</dbReference>
<dbReference type="OrthoDB" id="8585266at2"/>
<dbReference type="AlphaFoldDB" id="A0A1M6YJ39"/>
<dbReference type="CDD" id="cd06170">
    <property type="entry name" value="LuxR_C_like"/>
    <property type="match status" value="1"/>
</dbReference>
<keyword evidence="2" id="KW-0597">Phosphoprotein</keyword>
<dbReference type="PROSITE" id="PS50043">
    <property type="entry name" value="HTH_LUXR_2"/>
    <property type="match status" value="1"/>
</dbReference>
<protein>
    <submittedName>
        <fullName evidence="6">Two component transcriptional regulator, LuxR family</fullName>
    </submittedName>
    <submittedName>
        <fullName evidence="5">Two-component system capsular synthesis response regulator RcsB</fullName>
    </submittedName>
</protein>
<dbReference type="PANTHER" id="PTHR45566:SF1">
    <property type="entry name" value="HTH-TYPE TRANSCRIPTIONAL REGULATOR YHJB-RELATED"/>
    <property type="match status" value="1"/>
</dbReference>
<dbReference type="PROSITE" id="PS50110">
    <property type="entry name" value="RESPONSE_REGULATORY"/>
    <property type="match status" value="1"/>
</dbReference>
<feature type="modified residue" description="4-aspartylphosphate" evidence="2">
    <location>
        <position position="55"/>
    </location>
</feature>
<evidence type="ECO:0000259" key="4">
    <source>
        <dbReference type="PROSITE" id="PS50110"/>
    </source>
</evidence>
<gene>
    <name evidence="5" type="ORF">J2804_003406</name>
    <name evidence="6" type="ORF">SAMN05192548_107110</name>
</gene>
<reference evidence="6 7" key="1">
    <citation type="submission" date="2016-11" db="EMBL/GenBank/DDBJ databases">
        <authorList>
            <person name="Jaros S."/>
            <person name="Januszkiewicz K."/>
            <person name="Wedrychowicz H."/>
        </authorList>
    </citation>
    <scope>NUCLEOTIDE SEQUENCE [LARGE SCALE GENOMIC DNA]</scope>
    <source>
        <strain evidence="6 7">LMG 20594</strain>
    </source>
</reference>
<proteinExistence type="predicted"/>
<dbReference type="RefSeq" id="WP_073432665.1">
    <property type="nucleotide sequence ID" value="NZ_CADFGY010000025.1"/>
</dbReference>
<evidence type="ECO:0000313" key="7">
    <source>
        <dbReference type="Proteomes" id="UP000184395"/>
    </source>
</evidence>
<evidence type="ECO:0000256" key="1">
    <source>
        <dbReference type="ARBA" id="ARBA00023125"/>
    </source>
</evidence>
<dbReference type="PRINTS" id="PR00038">
    <property type="entry name" value="HTHLUXR"/>
</dbReference>
<dbReference type="PANTHER" id="PTHR45566">
    <property type="entry name" value="HTH-TYPE TRANSCRIPTIONAL REGULATOR YHJB-RELATED"/>
    <property type="match status" value="1"/>
</dbReference>